<accession>A0A4Y2F3K9</accession>
<gene>
    <name evidence="1" type="ORF">AVEN_179122_1</name>
</gene>
<dbReference type="EMBL" id="BGPR01000803">
    <property type="protein sequence ID" value="GBM36130.1"/>
    <property type="molecule type" value="Genomic_DNA"/>
</dbReference>
<dbReference type="Proteomes" id="UP000499080">
    <property type="component" value="Unassembled WGS sequence"/>
</dbReference>
<comment type="caution">
    <text evidence="1">The sequence shown here is derived from an EMBL/GenBank/DDBJ whole genome shotgun (WGS) entry which is preliminary data.</text>
</comment>
<sequence length="133" mass="14897">MKESKTKSEWFGMICSVKLRFFLYDVNLMDKINFGPSQVHESVPVLSRLLVARRNGLSVRSTVRCVAETFHGKAPRLVRAEPDRVSSASLAESRCSATAALDPIPTNRALKANTCPEVLMELVHFPYFHCSID</sequence>
<dbReference type="AlphaFoldDB" id="A0A4Y2F3K9"/>
<evidence type="ECO:0000313" key="2">
    <source>
        <dbReference type="Proteomes" id="UP000499080"/>
    </source>
</evidence>
<keyword evidence="2" id="KW-1185">Reference proteome</keyword>
<proteinExistence type="predicted"/>
<evidence type="ECO:0000313" key="1">
    <source>
        <dbReference type="EMBL" id="GBM36130.1"/>
    </source>
</evidence>
<organism evidence="1 2">
    <name type="scientific">Araneus ventricosus</name>
    <name type="common">Orbweaver spider</name>
    <name type="synonym">Epeira ventricosa</name>
    <dbReference type="NCBI Taxonomy" id="182803"/>
    <lineage>
        <taxon>Eukaryota</taxon>
        <taxon>Metazoa</taxon>
        <taxon>Ecdysozoa</taxon>
        <taxon>Arthropoda</taxon>
        <taxon>Chelicerata</taxon>
        <taxon>Arachnida</taxon>
        <taxon>Araneae</taxon>
        <taxon>Araneomorphae</taxon>
        <taxon>Entelegynae</taxon>
        <taxon>Araneoidea</taxon>
        <taxon>Araneidae</taxon>
        <taxon>Araneus</taxon>
    </lineage>
</organism>
<reference evidence="1 2" key="1">
    <citation type="journal article" date="2019" name="Sci. Rep.">
        <title>Orb-weaving spider Araneus ventricosus genome elucidates the spidroin gene catalogue.</title>
        <authorList>
            <person name="Kono N."/>
            <person name="Nakamura H."/>
            <person name="Ohtoshi R."/>
            <person name="Moran D.A.P."/>
            <person name="Shinohara A."/>
            <person name="Yoshida Y."/>
            <person name="Fujiwara M."/>
            <person name="Mori M."/>
            <person name="Tomita M."/>
            <person name="Arakawa K."/>
        </authorList>
    </citation>
    <scope>NUCLEOTIDE SEQUENCE [LARGE SCALE GENOMIC DNA]</scope>
</reference>
<protein>
    <submittedName>
        <fullName evidence="1">Uncharacterized protein</fullName>
    </submittedName>
</protein>
<name>A0A4Y2F3K9_ARAVE</name>
<dbReference type="OrthoDB" id="6436727at2759"/>